<evidence type="ECO:0000256" key="1">
    <source>
        <dbReference type="ARBA" id="ARBA00000900"/>
    </source>
</evidence>
<evidence type="ECO:0000259" key="7">
    <source>
        <dbReference type="PROSITE" id="PS51698"/>
    </source>
</evidence>
<evidence type="ECO:0000256" key="3">
    <source>
        <dbReference type="ARBA" id="ARBA00012483"/>
    </source>
</evidence>
<dbReference type="EC" id="2.3.2.27" evidence="3"/>
<feature type="transmembrane region" description="Helical" evidence="6">
    <location>
        <begin position="20"/>
        <end position="43"/>
    </location>
</feature>
<keyword evidence="6" id="KW-0472">Membrane</keyword>
<comment type="pathway">
    <text evidence="2">Protein modification; protein ubiquitination.</text>
</comment>
<name>A0A8S0PD95_OLEEU</name>
<comment type="catalytic activity">
    <reaction evidence="1">
        <text>S-ubiquitinyl-[E2 ubiquitin-conjugating enzyme]-L-cysteine + [acceptor protein]-L-lysine = [E2 ubiquitin-conjugating enzyme]-L-cysteine + N(6)-ubiquitinyl-[acceptor protein]-L-lysine.</text>
        <dbReference type="EC" id="2.3.2.27"/>
    </reaction>
</comment>
<dbReference type="InterPro" id="IPR058678">
    <property type="entry name" value="ARM_PUB"/>
</dbReference>
<evidence type="ECO:0000256" key="5">
    <source>
        <dbReference type="ARBA" id="ARBA00022786"/>
    </source>
</evidence>
<dbReference type="PANTHER" id="PTHR23315:SF240">
    <property type="entry name" value="U-BOX DOMAIN-CONTAINING PROTEIN 5"/>
    <property type="match status" value="1"/>
</dbReference>
<dbReference type="InterPro" id="IPR003613">
    <property type="entry name" value="Ubox_domain"/>
</dbReference>
<dbReference type="Proteomes" id="UP000594638">
    <property type="component" value="Unassembled WGS sequence"/>
</dbReference>
<keyword evidence="6" id="KW-0812">Transmembrane</keyword>
<dbReference type="Gene3D" id="3.30.40.10">
    <property type="entry name" value="Zinc/RING finger domain, C3HC4 (zinc finger)"/>
    <property type="match status" value="1"/>
</dbReference>
<feature type="domain" description="U-box" evidence="7">
    <location>
        <begin position="304"/>
        <end position="378"/>
    </location>
</feature>
<evidence type="ECO:0000313" key="9">
    <source>
        <dbReference type="Proteomes" id="UP000594638"/>
    </source>
</evidence>
<dbReference type="Gene3D" id="1.25.10.10">
    <property type="entry name" value="Leucine-rich Repeat Variant"/>
    <property type="match status" value="1"/>
</dbReference>
<gene>
    <name evidence="8" type="ORF">OLEA9_A067923</name>
</gene>
<dbReference type="Pfam" id="PF25598">
    <property type="entry name" value="ARM_PUB"/>
    <property type="match status" value="1"/>
</dbReference>
<dbReference type="InterPro" id="IPR016024">
    <property type="entry name" value="ARM-type_fold"/>
</dbReference>
<evidence type="ECO:0000313" key="8">
    <source>
        <dbReference type="EMBL" id="CAA2937908.1"/>
    </source>
</evidence>
<dbReference type="SUPFAM" id="SSF57850">
    <property type="entry name" value="RING/U-box"/>
    <property type="match status" value="1"/>
</dbReference>
<dbReference type="Pfam" id="PF04564">
    <property type="entry name" value="U-box"/>
    <property type="match status" value="1"/>
</dbReference>
<dbReference type="InterPro" id="IPR011989">
    <property type="entry name" value="ARM-like"/>
</dbReference>
<keyword evidence="5" id="KW-0833">Ubl conjugation pathway</keyword>
<dbReference type="InterPro" id="IPR045210">
    <property type="entry name" value="RING-Ubox_PUB"/>
</dbReference>
<dbReference type="PANTHER" id="PTHR23315">
    <property type="entry name" value="U BOX DOMAIN-CONTAINING"/>
    <property type="match status" value="1"/>
</dbReference>
<keyword evidence="4" id="KW-0808">Transferase</keyword>
<proteinExistence type="predicted"/>
<keyword evidence="6" id="KW-1133">Transmembrane helix</keyword>
<evidence type="ECO:0000256" key="2">
    <source>
        <dbReference type="ARBA" id="ARBA00004906"/>
    </source>
</evidence>
<dbReference type="PROSITE" id="PS51698">
    <property type="entry name" value="U_BOX"/>
    <property type="match status" value="1"/>
</dbReference>
<dbReference type="OrthoDB" id="10064100at2759"/>
<evidence type="ECO:0000256" key="6">
    <source>
        <dbReference type="SAM" id="Phobius"/>
    </source>
</evidence>
<organism evidence="8 9">
    <name type="scientific">Olea europaea subsp. europaea</name>
    <dbReference type="NCBI Taxonomy" id="158383"/>
    <lineage>
        <taxon>Eukaryota</taxon>
        <taxon>Viridiplantae</taxon>
        <taxon>Streptophyta</taxon>
        <taxon>Embryophyta</taxon>
        <taxon>Tracheophyta</taxon>
        <taxon>Spermatophyta</taxon>
        <taxon>Magnoliopsida</taxon>
        <taxon>eudicotyledons</taxon>
        <taxon>Gunneridae</taxon>
        <taxon>Pentapetalae</taxon>
        <taxon>asterids</taxon>
        <taxon>lamiids</taxon>
        <taxon>Lamiales</taxon>
        <taxon>Oleaceae</taxon>
        <taxon>Oleeae</taxon>
        <taxon>Olea</taxon>
    </lineage>
</organism>
<dbReference type="EMBL" id="CACTIH010000030">
    <property type="protein sequence ID" value="CAA2937908.1"/>
    <property type="molecule type" value="Genomic_DNA"/>
</dbReference>
<accession>A0A8S0PD95</accession>
<reference evidence="8 9" key="1">
    <citation type="submission" date="2019-12" db="EMBL/GenBank/DDBJ databases">
        <authorList>
            <person name="Alioto T."/>
            <person name="Alioto T."/>
            <person name="Gomez Garrido J."/>
        </authorList>
    </citation>
    <scope>NUCLEOTIDE SEQUENCE [LARGE SCALE GENOMIC DNA]</scope>
</reference>
<dbReference type="GO" id="GO:0016567">
    <property type="term" value="P:protein ubiquitination"/>
    <property type="evidence" value="ECO:0007669"/>
    <property type="project" value="InterPro"/>
</dbReference>
<sequence length="783" mass="86708">MVCRLFAEAYQRTENIISCIASLGTSVVFHTVTIVFLMGIVVAEVLEALPSPLSIKVHYRMCSELLKLLTRVTKIIPEIEAAPPRCSSGIEALCLLNNGIVKANSLLQRCSESSKLYLALTGDAILSRCKKSRNLIEQSLGQLQNMVPVILAATISGIISDLRSSTFCLDPSEEEAGKVLRELLHRYGSTTDSMEDDTLGSIRVVSLKLHIMSQKALLIEKRSIKKLLDKIGQSDTAKRKILSFFLNLLYKYGNDIIREQTDNSVICHEDTFPVAGANDLSTEVELRKRYRPDVAQIDMLSTAIPPEEFICPLSSRLMYDPVVIASGQTFERMWIQRWFDEGHDACPKTNVKLAHLSLTSNIGLKDIISKWCAAHGLSIPNPNKEAELVKSCETSTNSIASLSSSLNDLYLPLDFSGSADFLHSKMSRDVNLLSMKNDNDSPRFQSSASTQEINMEYFARISSLPWDSQCTMVENVKHFLMGNNEACTMMSFGNFVQPLLRFMKDAHNTHDVEAQMIGCQLLLEFVQKCRIHISCMDEDAYSLLGSYLDTEVAQQALAILEVLSFDKDSEYKIAASGALTCILNIVDTQLEELLEPALKILSNLSSSSEIGSFLVSRAFIPKLVPLFENNTLARYCVTIVKNLCDKGDARVSVAESDGCISSISKLLESDSHEDQEHAVDILLSLCSERVQYCQLVMDEGVITGLVNVSVNGNNRAKSMAMELLRILKDEFSTDKECSGSDVAMDYSTSESKAKIPSSKAPGIFSKIFSRPSVLTAKKKKKET</sequence>
<keyword evidence="9" id="KW-1185">Reference proteome</keyword>
<dbReference type="InterPro" id="IPR013083">
    <property type="entry name" value="Znf_RING/FYVE/PHD"/>
</dbReference>
<dbReference type="GO" id="GO:0061630">
    <property type="term" value="F:ubiquitin protein ligase activity"/>
    <property type="evidence" value="ECO:0007669"/>
    <property type="project" value="UniProtKB-EC"/>
</dbReference>
<dbReference type="CDD" id="cd16664">
    <property type="entry name" value="RING-Ubox_PUB"/>
    <property type="match status" value="1"/>
</dbReference>
<protein>
    <recommendedName>
        <fullName evidence="3">RING-type E3 ubiquitin transferase</fullName>
        <ecNumber evidence="3">2.3.2.27</ecNumber>
    </recommendedName>
</protein>
<dbReference type="SUPFAM" id="SSF48371">
    <property type="entry name" value="ARM repeat"/>
    <property type="match status" value="1"/>
</dbReference>
<dbReference type="AlphaFoldDB" id="A0A8S0PD95"/>
<dbReference type="Gramene" id="OE9A067923T6">
    <property type="protein sequence ID" value="OE9A067923C6"/>
    <property type="gene ID" value="OE9A067923"/>
</dbReference>
<evidence type="ECO:0000256" key="4">
    <source>
        <dbReference type="ARBA" id="ARBA00022679"/>
    </source>
</evidence>
<comment type="caution">
    <text evidence="8">The sequence shown here is derived from an EMBL/GenBank/DDBJ whole genome shotgun (WGS) entry which is preliminary data.</text>
</comment>
<dbReference type="SMART" id="SM00504">
    <property type="entry name" value="Ubox"/>
    <property type="match status" value="1"/>
</dbReference>